<evidence type="ECO:0000313" key="2">
    <source>
        <dbReference type="EMBL" id="CAH1240948.1"/>
    </source>
</evidence>
<sequence>MGVIVIANLRDCTVLYMDGTFKSCPRPYTQFLTIYGLFHGRCLSLVMALMTERTIAAYRQIFKHARTKVRRLTGHRLRPRRIVMDFKVGLITATETEFRGATISGCYFHFCQSLRRRTQHVGLAAACREDRSLKKFLRLIMAISGTGQAQFLELVRLQPAPDRPLPSPA</sequence>
<reference evidence="2" key="1">
    <citation type="submission" date="2022-01" db="EMBL/GenBank/DDBJ databases">
        <authorList>
            <person name="Braso-Vives M."/>
        </authorList>
    </citation>
    <scope>NUCLEOTIDE SEQUENCE</scope>
</reference>
<dbReference type="EMBL" id="OV696696">
    <property type="protein sequence ID" value="CAH1240948.1"/>
    <property type="molecule type" value="Genomic_DNA"/>
</dbReference>
<feature type="domain" description="MULE transposase" evidence="1">
    <location>
        <begin position="14"/>
        <end position="112"/>
    </location>
</feature>
<keyword evidence="3" id="KW-1185">Reference proteome</keyword>
<dbReference type="Pfam" id="PF10551">
    <property type="entry name" value="MULE"/>
    <property type="match status" value="1"/>
</dbReference>
<organism evidence="2 3">
    <name type="scientific">Branchiostoma lanceolatum</name>
    <name type="common">Common lancelet</name>
    <name type="synonym">Amphioxus lanceolatum</name>
    <dbReference type="NCBI Taxonomy" id="7740"/>
    <lineage>
        <taxon>Eukaryota</taxon>
        <taxon>Metazoa</taxon>
        <taxon>Chordata</taxon>
        <taxon>Cephalochordata</taxon>
        <taxon>Leptocardii</taxon>
        <taxon>Amphioxiformes</taxon>
        <taxon>Branchiostomatidae</taxon>
        <taxon>Branchiostoma</taxon>
    </lineage>
</organism>
<name>A0A8J9W0X9_BRALA</name>
<evidence type="ECO:0000259" key="1">
    <source>
        <dbReference type="Pfam" id="PF10551"/>
    </source>
</evidence>
<proteinExistence type="predicted"/>
<evidence type="ECO:0000313" key="3">
    <source>
        <dbReference type="Proteomes" id="UP000838412"/>
    </source>
</evidence>
<dbReference type="OrthoDB" id="8195004at2759"/>
<protein>
    <submittedName>
        <fullName evidence="2">Hypp6238 protein</fullName>
    </submittedName>
</protein>
<dbReference type="InterPro" id="IPR018289">
    <property type="entry name" value="MULE_transposase_dom"/>
</dbReference>
<dbReference type="AlphaFoldDB" id="A0A8J9W0X9"/>
<gene>
    <name evidence="2" type="primary">Hypp6238</name>
    <name evidence="2" type="ORF">BLAG_LOCUS4762</name>
</gene>
<accession>A0A8J9W0X9</accession>
<dbReference type="Proteomes" id="UP000838412">
    <property type="component" value="Chromosome 11"/>
</dbReference>